<protein>
    <recommendedName>
        <fullName evidence="1">HD domain-containing protein</fullName>
    </recommendedName>
</protein>
<dbReference type="Pfam" id="PF01966">
    <property type="entry name" value="HD"/>
    <property type="match status" value="1"/>
</dbReference>
<dbReference type="SMART" id="SM00471">
    <property type="entry name" value="HDc"/>
    <property type="match status" value="1"/>
</dbReference>
<feature type="domain" description="HD" evidence="1">
    <location>
        <begin position="79"/>
        <end position="192"/>
    </location>
</feature>
<dbReference type="AlphaFoldDB" id="A0A1G2MZ73"/>
<organism evidence="2 3">
    <name type="scientific">Candidatus Taylorbacteria bacterium RIFCSPHIGHO2_12_FULL_45_16</name>
    <dbReference type="NCBI Taxonomy" id="1802315"/>
    <lineage>
        <taxon>Bacteria</taxon>
        <taxon>Candidatus Tayloriibacteriota</taxon>
    </lineage>
</organism>
<evidence type="ECO:0000313" key="2">
    <source>
        <dbReference type="EMBL" id="OHA29138.1"/>
    </source>
</evidence>
<sequence>MNNEISDLRGCLSQLKTLQGRRRYSESEEEATHSTMFVTKKEDEFLVDEIRILCSKAYRRLTGKTQVTCLPRNPHIRNRLTHTMEVVACSVNVSEMLGLNTNLVRAIALGHDLGHAPFGHPGEAYLAERTGKPYTHEIMGVVLVQHIERRCKGLNLTHEVLDGMMRHSGKNVSDSMTPEAWVVRYADKFAYIFADYNDFIRMQWKVDSELVSLMNDFGESQRQRVLKVILELARESAVEGKVSFVKCDVAQKFNRLRELMYHEYPKVTLQNPHRALDPIYDFVDRLKIGDPLLIISLMTDQDVNYLLQQYALNFDHIRSTAVGELIEVIKDKKIDCCDPDLDW</sequence>
<dbReference type="PANTHER" id="PTHR35795:SF1">
    <property type="entry name" value="BIS(5'-NUCLEOSYL)-TETRAPHOSPHATASE, SYMMETRICAL"/>
    <property type="match status" value="1"/>
</dbReference>
<proteinExistence type="predicted"/>
<gene>
    <name evidence="2" type="ORF">A3F51_00795</name>
</gene>
<evidence type="ECO:0000313" key="3">
    <source>
        <dbReference type="Proteomes" id="UP000178089"/>
    </source>
</evidence>
<dbReference type="PANTHER" id="PTHR35795">
    <property type="entry name" value="SLR1885 PROTEIN"/>
    <property type="match status" value="1"/>
</dbReference>
<dbReference type="EMBL" id="MHRT01000005">
    <property type="protein sequence ID" value="OHA29138.1"/>
    <property type="molecule type" value="Genomic_DNA"/>
</dbReference>
<dbReference type="PROSITE" id="PS51831">
    <property type="entry name" value="HD"/>
    <property type="match status" value="1"/>
</dbReference>
<dbReference type="Proteomes" id="UP000178089">
    <property type="component" value="Unassembled WGS sequence"/>
</dbReference>
<reference evidence="2 3" key="1">
    <citation type="journal article" date="2016" name="Nat. Commun.">
        <title>Thousands of microbial genomes shed light on interconnected biogeochemical processes in an aquifer system.</title>
        <authorList>
            <person name="Anantharaman K."/>
            <person name="Brown C.T."/>
            <person name="Hug L.A."/>
            <person name="Sharon I."/>
            <person name="Castelle C.J."/>
            <person name="Probst A.J."/>
            <person name="Thomas B.C."/>
            <person name="Singh A."/>
            <person name="Wilkins M.J."/>
            <person name="Karaoz U."/>
            <person name="Brodie E.L."/>
            <person name="Williams K.H."/>
            <person name="Hubbard S.S."/>
            <person name="Banfield J.F."/>
        </authorList>
    </citation>
    <scope>NUCLEOTIDE SEQUENCE [LARGE SCALE GENOMIC DNA]</scope>
</reference>
<dbReference type="STRING" id="1802315.A3F51_00795"/>
<dbReference type="SUPFAM" id="SSF109604">
    <property type="entry name" value="HD-domain/PDEase-like"/>
    <property type="match status" value="1"/>
</dbReference>
<dbReference type="InterPro" id="IPR006674">
    <property type="entry name" value="HD_domain"/>
</dbReference>
<comment type="caution">
    <text evidence="2">The sequence shown here is derived from an EMBL/GenBank/DDBJ whole genome shotgun (WGS) entry which is preliminary data.</text>
</comment>
<accession>A0A1G2MZ73</accession>
<evidence type="ECO:0000259" key="1">
    <source>
        <dbReference type="PROSITE" id="PS51831"/>
    </source>
</evidence>
<dbReference type="Gene3D" id="1.10.3210.10">
    <property type="entry name" value="Hypothetical protein af1432"/>
    <property type="match status" value="1"/>
</dbReference>
<dbReference type="InterPro" id="IPR003607">
    <property type="entry name" value="HD/PDEase_dom"/>
</dbReference>
<dbReference type="CDD" id="cd00077">
    <property type="entry name" value="HDc"/>
    <property type="match status" value="1"/>
</dbReference>
<name>A0A1G2MZ73_9BACT</name>
<dbReference type="InterPro" id="IPR051094">
    <property type="entry name" value="Diverse_Catalytic_Enzymes"/>
</dbReference>